<organism evidence="2 3">
    <name type="scientific">Ascaris lumbricoides</name>
    <name type="common">Giant roundworm</name>
    <dbReference type="NCBI Taxonomy" id="6252"/>
    <lineage>
        <taxon>Eukaryota</taxon>
        <taxon>Metazoa</taxon>
        <taxon>Ecdysozoa</taxon>
        <taxon>Nematoda</taxon>
        <taxon>Chromadorea</taxon>
        <taxon>Rhabditida</taxon>
        <taxon>Spirurina</taxon>
        <taxon>Ascaridomorpha</taxon>
        <taxon>Ascaridoidea</taxon>
        <taxon>Ascarididae</taxon>
        <taxon>Ascaris</taxon>
    </lineage>
</organism>
<protein>
    <submittedName>
        <fullName evidence="3">Secreted protein</fullName>
    </submittedName>
</protein>
<dbReference type="WBParaSite" id="ALUE_0001068801-mRNA-1">
    <property type="protein sequence ID" value="ALUE_0001068801-mRNA-1"/>
    <property type="gene ID" value="ALUE_0001068801"/>
</dbReference>
<evidence type="ECO:0000256" key="1">
    <source>
        <dbReference type="SAM" id="SignalP"/>
    </source>
</evidence>
<feature type="signal peptide" evidence="1">
    <location>
        <begin position="1"/>
        <end position="20"/>
    </location>
</feature>
<sequence length="59" mass="6871">MMKAILVILKRAMLLRIHLATNDCCAANQKRENPKFRLKKKYIELHGVPTTIDRPIHDC</sequence>
<accession>A0A0M3I2G8</accession>
<proteinExistence type="predicted"/>
<evidence type="ECO:0000313" key="2">
    <source>
        <dbReference type="Proteomes" id="UP000036681"/>
    </source>
</evidence>
<keyword evidence="1" id="KW-0732">Signal</keyword>
<keyword evidence="2" id="KW-1185">Reference proteome</keyword>
<dbReference type="AlphaFoldDB" id="A0A0M3I2G8"/>
<evidence type="ECO:0000313" key="3">
    <source>
        <dbReference type="WBParaSite" id="ALUE_0001068801-mRNA-1"/>
    </source>
</evidence>
<dbReference type="Proteomes" id="UP000036681">
    <property type="component" value="Unplaced"/>
</dbReference>
<name>A0A0M3I2G8_ASCLU</name>
<feature type="chain" id="PRO_5005656557" evidence="1">
    <location>
        <begin position="21"/>
        <end position="59"/>
    </location>
</feature>
<reference evidence="3" key="1">
    <citation type="submission" date="2017-02" db="UniProtKB">
        <authorList>
            <consortium name="WormBaseParasite"/>
        </authorList>
    </citation>
    <scope>IDENTIFICATION</scope>
</reference>